<sequence>MPQMFWRTVREDYGRVTLLVRKIDEVINGIVFISFANNLYFVCLQLFHTLDNGIKRTGECRASRHKGTSPFAGYEAPAYFIFSLVYLISRSVAVSLIPSQVNSASLVPAPVLYDVPSPVYCIEVQRFIDQVNGDDVALSGMQFFTVTRGLLLTVAGTIVTYELVMLQLTPPGQATSDNTASNVTTI</sequence>
<dbReference type="GO" id="GO:0008527">
    <property type="term" value="F:taste receptor activity"/>
    <property type="evidence" value="ECO:0007669"/>
    <property type="project" value="InterPro"/>
</dbReference>
<dbReference type="Pfam" id="PF06151">
    <property type="entry name" value="Trehalose_recp"/>
    <property type="match status" value="2"/>
</dbReference>
<comment type="similarity">
    <text evidence="2">Belongs to the insect chemoreceptor superfamily. Gustatory receptor (GR) family. Gr5a subfamily.</text>
</comment>
<keyword evidence="5 8" id="KW-1133">Transmembrane helix</keyword>
<keyword evidence="3" id="KW-1003">Cell membrane</keyword>
<dbReference type="GO" id="GO:0050916">
    <property type="term" value="P:sensory perception of sweet taste"/>
    <property type="evidence" value="ECO:0007669"/>
    <property type="project" value="UniProtKB-ARBA"/>
</dbReference>
<evidence type="ECO:0000256" key="5">
    <source>
        <dbReference type="ARBA" id="ARBA00022989"/>
    </source>
</evidence>
<feature type="transmembrane region" description="Helical" evidence="8">
    <location>
        <begin position="26"/>
        <end position="50"/>
    </location>
</feature>
<reference evidence="9" key="1">
    <citation type="journal article" date="2018" name="Comp. Biochem. Physiol. Part D Genomics Proteomics">
        <title>Analysis of the grapevine moth Lobesia botrana antennal transcriptome and expression of odorant-binding and chemosensory proteins.</title>
        <authorList>
            <person name="Rojas V."/>
            <person name="Jimenez H."/>
            <person name="Palma-Millanao R."/>
            <person name="Gonzalez-Gonzalez A."/>
            <person name="Machuca J."/>
            <person name="Godoy R."/>
            <person name="Ceballos R."/>
            <person name="Mutis A."/>
            <person name="Venthur H."/>
        </authorList>
    </citation>
    <scope>NUCLEOTIDE SEQUENCE</scope>
</reference>
<keyword evidence="7 9" id="KW-0675">Receptor</keyword>
<evidence type="ECO:0000256" key="3">
    <source>
        <dbReference type="ARBA" id="ARBA00022475"/>
    </source>
</evidence>
<keyword evidence="4 8" id="KW-0812">Transmembrane</keyword>
<comment type="subcellular location">
    <subcellularLocation>
        <location evidence="1">Cell membrane</location>
        <topology evidence="1">Multi-pass membrane protein</topology>
    </subcellularLocation>
</comment>
<keyword evidence="6 8" id="KW-0472">Membrane</keyword>
<evidence type="ECO:0000256" key="8">
    <source>
        <dbReference type="SAM" id="Phobius"/>
    </source>
</evidence>
<evidence type="ECO:0000313" key="9">
    <source>
        <dbReference type="EMBL" id="AXF48830.1"/>
    </source>
</evidence>
<name>A0A345BF06_9NEOP</name>
<dbReference type="InterPro" id="IPR009318">
    <property type="entry name" value="Gustatory_rcpt"/>
</dbReference>
<evidence type="ECO:0000256" key="1">
    <source>
        <dbReference type="ARBA" id="ARBA00004651"/>
    </source>
</evidence>
<evidence type="ECO:0000256" key="7">
    <source>
        <dbReference type="ARBA" id="ARBA00023170"/>
    </source>
</evidence>
<evidence type="ECO:0000256" key="4">
    <source>
        <dbReference type="ARBA" id="ARBA00022692"/>
    </source>
</evidence>
<accession>A0A345BF06</accession>
<evidence type="ECO:0000256" key="2">
    <source>
        <dbReference type="ARBA" id="ARBA00005327"/>
    </source>
</evidence>
<dbReference type="AlphaFoldDB" id="A0A345BF06"/>
<dbReference type="PANTHER" id="PTHR21421">
    <property type="entry name" value="GUSTATORY RECEPTOR"/>
    <property type="match status" value="1"/>
</dbReference>
<proteinExistence type="evidence at transcript level"/>
<evidence type="ECO:0000256" key="6">
    <source>
        <dbReference type="ARBA" id="ARBA00023136"/>
    </source>
</evidence>
<dbReference type="EMBL" id="MG820659">
    <property type="protein sequence ID" value="AXF48830.1"/>
    <property type="molecule type" value="mRNA"/>
</dbReference>
<dbReference type="GO" id="GO:0005886">
    <property type="term" value="C:plasma membrane"/>
    <property type="evidence" value="ECO:0007669"/>
    <property type="project" value="UniProtKB-SubCell"/>
</dbReference>
<organism evidence="9">
    <name type="scientific">Lobesia botrana</name>
    <dbReference type="NCBI Taxonomy" id="209534"/>
    <lineage>
        <taxon>Eukaryota</taxon>
        <taxon>Metazoa</taxon>
        <taxon>Ecdysozoa</taxon>
        <taxon>Arthropoda</taxon>
        <taxon>Hexapoda</taxon>
        <taxon>Insecta</taxon>
        <taxon>Pterygota</taxon>
        <taxon>Neoptera</taxon>
        <taxon>Endopterygota</taxon>
        <taxon>Lepidoptera</taxon>
        <taxon>Glossata</taxon>
        <taxon>Ditrysia</taxon>
        <taxon>Tortricoidea</taxon>
        <taxon>Tortricidae</taxon>
        <taxon>Olethreutinae</taxon>
        <taxon>Olethreutini</taxon>
        <taxon>Lobesia</taxon>
    </lineage>
</organism>
<protein>
    <submittedName>
        <fullName evidence="9">Gustatory receptor GR5</fullName>
    </submittedName>
</protein>
<dbReference type="PANTHER" id="PTHR21421:SF29">
    <property type="entry name" value="GUSTATORY RECEPTOR 5A FOR TREHALOSE-RELATED"/>
    <property type="match status" value="1"/>
</dbReference>